<dbReference type="WBParaSite" id="Csp11.Scaffold630.g20253.t1">
    <property type="protein sequence ID" value="Csp11.Scaffold630.g20253.t1"/>
    <property type="gene ID" value="Csp11.Scaffold630.g20253"/>
</dbReference>
<dbReference type="Proteomes" id="UP000095282">
    <property type="component" value="Unplaced"/>
</dbReference>
<sequence length="103" mass="12026">MINASRRKIVHNMNQEASSSSLDENDNKLMGVPLKKRKLEVPLEEEEDVPRGPLMKMKILYRNAREGHIIKRVQKTNFFQLHGEWKPADYEWKSSVGVYSKTV</sequence>
<proteinExistence type="predicted"/>
<feature type="region of interest" description="Disordered" evidence="1">
    <location>
        <begin position="1"/>
        <end position="29"/>
    </location>
</feature>
<evidence type="ECO:0000256" key="1">
    <source>
        <dbReference type="SAM" id="MobiDB-lite"/>
    </source>
</evidence>
<evidence type="ECO:0000313" key="2">
    <source>
        <dbReference type="Proteomes" id="UP000095282"/>
    </source>
</evidence>
<keyword evidence="2" id="KW-1185">Reference proteome</keyword>
<dbReference type="AlphaFoldDB" id="A0A1I7UX92"/>
<organism evidence="2 3">
    <name type="scientific">Caenorhabditis tropicalis</name>
    <dbReference type="NCBI Taxonomy" id="1561998"/>
    <lineage>
        <taxon>Eukaryota</taxon>
        <taxon>Metazoa</taxon>
        <taxon>Ecdysozoa</taxon>
        <taxon>Nematoda</taxon>
        <taxon>Chromadorea</taxon>
        <taxon>Rhabditida</taxon>
        <taxon>Rhabditina</taxon>
        <taxon>Rhabditomorpha</taxon>
        <taxon>Rhabditoidea</taxon>
        <taxon>Rhabditidae</taxon>
        <taxon>Peloderinae</taxon>
        <taxon>Caenorhabditis</taxon>
    </lineage>
</organism>
<feature type="compositionally biased region" description="Basic residues" evidence="1">
    <location>
        <begin position="1"/>
        <end position="10"/>
    </location>
</feature>
<feature type="compositionally biased region" description="Polar residues" evidence="1">
    <location>
        <begin position="12"/>
        <end position="22"/>
    </location>
</feature>
<name>A0A1I7UX92_9PELO</name>
<reference evidence="3" key="1">
    <citation type="submission" date="2016-11" db="UniProtKB">
        <authorList>
            <consortium name="WormBaseParasite"/>
        </authorList>
    </citation>
    <scope>IDENTIFICATION</scope>
</reference>
<evidence type="ECO:0000313" key="3">
    <source>
        <dbReference type="WBParaSite" id="Csp11.Scaffold630.g20253.t1"/>
    </source>
</evidence>
<protein>
    <submittedName>
        <fullName evidence="3">Chromo domain-containing protein</fullName>
    </submittedName>
</protein>
<accession>A0A1I7UX92</accession>